<comment type="caution">
    <text evidence="4">The sequence shown here is derived from an EMBL/GenBank/DDBJ whole genome shotgun (WGS) entry which is preliminary data.</text>
</comment>
<evidence type="ECO:0000313" key="5">
    <source>
        <dbReference type="Proteomes" id="UP000003860"/>
    </source>
</evidence>
<dbReference type="PANTHER" id="PTHR30272">
    <property type="entry name" value="3-HYDROXYACYL-[ACYL-CARRIER-PROTEIN] DEHYDRATASE"/>
    <property type="match status" value="1"/>
</dbReference>
<dbReference type="EMBL" id="ACXX02000008">
    <property type="protein sequence ID" value="EGD47356.1"/>
    <property type="molecule type" value="Genomic_DNA"/>
</dbReference>
<evidence type="ECO:0000256" key="2">
    <source>
        <dbReference type="ARBA" id="ARBA00023239"/>
    </source>
</evidence>
<dbReference type="OrthoDB" id="9772788at2"/>
<feature type="domain" description="ApeI dehydratase-like" evidence="3">
    <location>
        <begin position="14"/>
        <end position="104"/>
    </location>
</feature>
<protein>
    <submittedName>
        <fullName evidence="4">Beta-hydroxyacyl-(Acyl-carrier-protein) dehydratase FabA/FabZ</fullName>
    </submittedName>
</protein>
<evidence type="ECO:0000313" key="4">
    <source>
        <dbReference type="EMBL" id="EGD47356.1"/>
    </source>
</evidence>
<dbReference type="InterPro" id="IPR013114">
    <property type="entry name" value="FabA_FabZ"/>
</dbReference>
<dbReference type="RefSeq" id="WP_004619777.1">
    <property type="nucleotide sequence ID" value="NZ_ACXX02000008.1"/>
</dbReference>
<reference evidence="4" key="1">
    <citation type="submission" date="2009-07" db="EMBL/GenBank/DDBJ databases">
        <authorList>
            <consortium name="US DOE Joint Genome Institute (JGI-PGF)"/>
            <person name="Lucas S."/>
            <person name="Copeland A."/>
            <person name="Lapidus A."/>
            <person name="Glavina del Rio T."/>
            <person name="Tice H."/>
            <person name="Bruce D."/>
            <person name="Goodwin L."/>
            <person name="Pitluck S."/>
            <person name="Larimer F."/>
            <person name="Land M.L."/>
            <person name="Mouttaki H."/>
            <person name="He Z."/>
            <person name="Zhou J."/>
            <person name="Hemme C.L."/>
        </authorList>
    </citation>
    <scope>NUCLEOTIDE SEQUENCE [LARGE SCALE GENOMIC DNA]</scope>
    <source>
        <strain evidence="4">DSM 2782</strain>
    </source>
</reference>
<sequence>MRYIFIDKIKNIDKASIEGSKFLCLNEDIFKDHFPNYPMLPAALMVEASIQLGRIFIWKESDFRYTLLPVSFEKFKFYNVITPGNILDISLSINNQEKIEYSINNIISLKTTGYYNEKKCFQGVIAFNIMSFEKLHNEKKCREYLDFLISNYQNDKNVI</sequence>
<reference evidence="4" key="2">
    <citation type="submission" date="2011-01" db="EMBL/GenBank/DDBJ databases">
        <title>The Non-contiguous Finished genome of Clostridium papyrosolvens.</title>
        <authorList>
            <person name="Lucas S."/>
            <person name="Copeland A."/>
            <person name="Lapidus A."/>
            <person name="Cheng J.-F."/>
            <person name="Goodwin L."/>
            <person name="Pitluck S."/>
            <person name="Misra M."/>
            <person name="Chertkov O."/>
            <person name="Detter J.C."/>
            <person name="Han C."/>
            <person name="Tapia R."/>
            <person name="Land M."/>
            <person name="Hauser L."/>
            <person name="Kyrpides N."/>
            <person name="Ivanova N."/>
            <person name="Pagani I."/>
            <person name="Mouttaki H."/>
            <person name="He Z."/>
            <person name="Zhou J."/>
            <person name="Hemme C.L."/>
            <person name="Woyke T."/>
        </authorList>
    </citation>
    <scope>NUCLEOTIDE SEQUENCE [LARGE SCALE GENOMIC DNA]</scope>
    <source>
        <strain evidence="4">DSM 2782</strain>
    </source>
</reference>
<dbReference type="GO" id="GO:0016829">
    <property type="term" value="F:lyase activity"/>
    <property type="evidence" value="ECO:0007669"/>
    <property type="project" value="UniProtKB-KW"/>
</dbReference>
<dbReference type="PANTHER" id="PTHR30272:SF1">
    <property type="entry name" value="3-HYDROXYACYL-[ACYL-CARRIER-PROTEIN] DEHYDRATASE"/>
    <property type="match status" value="1"/>
</dbReference>
<dbReference type="SUPFAM" id="SSF54637">
    <property type="entry name" value="Thioesterase/thiol ester dehydrase-isomerase"/>
    <property type="match status" value="1"/>
</dbReference>
<dbReference type="STRING" id="588581.Cpap_1939"/>
<dbReference type="Gene3D" id="3.10.129.10">
    <property type="entry name" value="Hotdog Thioesterase"/>
    <property type="match status" value="1"/>
</dbReference>
<accession>F1TDR0</accession>
<evidence type="ECO:0000259" key="3">
    <source>
        <dbReference type="Pfam" id="PF22818"/>
    </source>
</evidence>
<gene>
    <name evidence="4" type="ORF">Cpap_1939</name>
</gene>
<organism evidence="4 5">
    <name type="scientific">Ruminiclostridium papyrosolvens DSM 2782</name>
    <dbReference type="NCBI Taxonomy" id="588581"/>
    <lineage>
        <taxon>Bacteria</taxon>
        <taxon>Bacillati</taxon>
        <taxon>Bacillota</taxon>
        <taxon>Clostridia</taxon>
        <taxon>Eubacteriales</taxon>
        <taxon>Oscillospiraceae</taxon>
        <taxon>Ruminiclostridium</taxon>
    </lineage>
</organism>
<dbReference type="InterPro" id="IPR029069">
    <property type="entry name" value="HotDog_dom_sf"/>
</dbReference>
<dbReference type="Pfam" id="PF22818">
    <property type="entry name" value="ApeI-like"/>
    <property type="match status" value="1"/>
</dbReference>
<proteinExistence type="inferred from homology"/>
<keyword evidence="5" id="KW-1185">Reference proteome</keyword>
<dbReference type="eggNOG" id="COG0764">
    <property type="taxonomic scope" value="Bacteria"/>
</dbReference>
<evidence type="ECO:0000256" key="1">
    <source>
        <dbReference type="ARBA" id="ARBA00009174"/>
    </source>
</evidence>
<name>F1TDR0_9FIRM</name>
<dbReference type="InterPro" id="IPR054545">
    <property type="entry name" value="ApeI-like"/>
</dbReference>
<comment type="similarity">
    <text evidence="1">Belongs to the thioester dehydratase family. FabZ subfamily.</text>
</comment>
<keyword evidence="2" id="KW-0456">Lyase</keyword>
<dbReference type="AlphaFoldDB" id="F1TDR0"/>
<dbReference type="Proteomes" id="UP000003860">
    <property type="component" value="Unassembled WGS sequence"/>
</dbReference>